<dbReference type="Proteomes" id="UP000533476">
    <property type="component" value="Unassembled WGS sequence"/>
</dbReference>
<keyword evidence="2" id="KW-1185">Reference proteome</keyword>
<organism evidence="1 2">
    <name type="scientific">Sulfobacillus harzensis</name>
    <dbReference type="NCBI Taxonomy" id="2729629"/>
    <lineage>
        <taxon>Bacteria</taxon>
        <taxon>Bacillati</taxon>
        <taxon>Bacillota</taxon>
        <taxon>Clostridia</taxon>
        <taxon>Eubacteriales</taxon>
        <taxon>Clostridiales Family XVII. Incertae Sedis</taxon>
        <taxon>Sulfobacillus</taxon>
    </lineage>
</organism>
<sequence>MDTTCWDVYDACAVAVQQGQTIEAVSDRDKEFHFQNWFQSILEGMNVQFDVPSRNAYPDFRMVVPPEGYEVKGLAWPGRERDYDANSQVPSGCHNGRQIFYVFGRYPADLSDYPKNRAGHREYPVVDLIICHGDFLNVDHDYVHKNRHVKGFGSYGDIMIRDRKMYVAPTPFALTTGTTGLMTLIVPEEFEPNSRFRLVGELERREAQEIVIGYHFDLRTNVIESTRIPNPTAGVSHRFRAYRLKTQADKIVTMQDVVDLEPEVDE</sequence>
<accession>A0A7Y0L8A1</accession>
<comment type="caution">
    <text evidence="1">The sequence shown here is derived from an EMBL/GenBank/DDBJ whole genome shotgun (WGS) entry which is preliminary data.</text>
</comment>
<proteinExistence type="predicted"/>
<reference evidence="1 2" key="1">
    <citation type="submission" date="2020-04" db="EMBL/GenBank/DDBJ databases">
        <authorList>
            <person name="Zhang R."/>
            <person name="Schippers A."/>
        </authorList>
    </citation>
    <scope>NUCLEOTIDE SEQUENCE [LARGE SCALE GENOMIC DNA]</scope>
    <source>
        <strain evidence="1 2">DSM 109850</strain>
    </source>
</reference>
<dbReference type="EMBL" id="JABBVZ010000064">
    <property type="protein sequence ID" value="NMP23739.1"/>
    <property type="molecule type" value="Genomic_DNA"/>
</dbReference>
<name>A0A7Y0L8A1_9FIRM</name>
<evidence type="ECO:0000313" key="1">
    <source>
        <dbReference type="EMBL" id="NMP23739.1"/>
    </source>
</evidence>
<evidence type="ECO:0000313" key="2">
    <source>
        <dbReference type="Proteomes" id="UP000533476"/>
    </source>
</evidence>
<protein>
    <submittedName>
        <fullName evidence="1">Uncharacterized protein</fullName>
    </submittedName>
</protein>
<dbReference type="AlphaFoldDB" id="A0A7Y0L8A1"/>
<dbReference type="RefSeq" id="WP_169101262.1">
    <property type="nucleotide sequence ID" value="NZ_JABBVZ010000064.1"/>
</dbReference>
<gene>
    <name evidence="1" type="ORF">HIJ39_15460</name>
</gene>